<reference evidence="1 2" key="1">
    <citation type="journal article" date="2016" name="Mol. Biol. Evol.">
        <title>Comparative Genomics of Early-Diverging Mushroom-Forming Fungi Provides Insights into the Origins of Lignocellulose Decay Capabilities.</title>
        <authorList>
            <person name="Nagy L.G."/>
            <person name="Riley R."/>
            <person name="Tritt A."/>
            <person name="Adam C."/>
            <person name="Daum C."/>
            <person name="Floudas D."/>
            <person name="Sun H."/>
            <person name="Yadav J.S."/>
            <person name="Pangilinan J."/>
            <person name="Larsson K.H."/>
            <person name="Matsuura K."/>
            <person name="Barry K."/>
            <person name="Labutti K."/>
            <person name="Kuo R."/>
            <person name="Ohm R.A."/>
            <person name="Bhattacharya S.S."/>
            <person name="Shirouzu T."/>
            <person name="Yoshinaga Y."/>
            <person name="Martin F.M."/>
            <person name="Grigoriev I.V."/>
            <person name="Hibbett D.S."/>
        </authorList>
    </citation>
    <scope>NUCLEOTIDE SEQUENCE [LARGE SCALE GENOMIC DNA]</scope>
    <source>
        <strain evidence="1 2">HHB10207 ss-3</strain>
    </source>
</reference>
<accession>A0A166E492</accession>
<dbReference type="EMBL" id="KV428050">
    <property type="protein sequence ID" value="KZT39194.1"/>
    <property type="molecule type" value="Genomic_DNA"/>
</dbReference>
<sequence>MWAKAQPIGISAVHRFVEFPSTPWRKTDFRQDREGSYERDEQAYNRMPWFCCKTQYHNACAHAEVISLDQEDEVGLLLLPTSNQSHTNGGHDRRCSGGGQGAGPYCITGSSEMMHDIQPAVNQKFGAIMWMLVTPSNVCEEHSQILRSRPTGWVTGILRLKMR</sequence>
<gene>
    <name evidence="1" type="ORF">SISSUDRAFT_1032840</name>
</gene>
<name>A0A166E492_9AGAM</name>
<evidence type="ECO:0000313" key="2">
    <source>
        <dbReference type="Proteomes" id="UP000076798"/>
    </source>
</evidence>
<keyword evidence="2" id="KW-1185">Reference proteome</keyword>
<protein>
    <submittedName>
        <fullName evidence="1">Uncharacterized protein</fullName>
    </submittedName>
</protein>
<dbReference type="Proteomes" id="UP000076798">
    <property type="component" value="Unassembled WGS sequence"/>
</dbReference>
<dbReference type="AlphaFoldDB" id="A0A166E492"/>
<organism evidence="1 2">
    <name type="scientific">Sistotremastrum suecicum HHB10207 ss-3</name>
    <dbReference type="NCBI Taxonomy" id="1314776"/>
    <lineage>
        <taxon>Eukaryota</taxon>
        <taxon>Fungi</taxon>
        <taxon>Dikarya</taxon>
        <taxon>Basidiomycota</taxon>
        <taxon>Agaricomycotina</taxon>
        <taxon>Agaricomycetes</taxon>
        <taxon>Sistotremastrales</taxon>
        <taxon>Sistotremastraceae</taxon>
        <taxon>Sistotremastrum</taxon>
    </lineage>
</organism>
<evidence type="ECO:0000313" key="1">
    <source>
        <dbReference type="EMBL" id="KZT39194.1"/>
    </source>
</evidence>
<proteinExistence type="predicted"/>